<keyword evidence="3" id="KW-1185">Reference proteome</keyword>
<reference evidence="2" key="2">
    <citation type="submission" date="2016-10" db="EMBL/GenBank/DDBJ databases">
        <authorList>
            <person name="de Groot N.N."/>
        </authorList>
    </citation>
    <scope>NUCLEOTIDE SEQUENCE [LARGE SCALE GENOMIC DNA]</scope>
    <source>
        <strain evidence="2">CDM_6</strain>
    </source>
</reference>
<dbReference type="EMBL" id="FMZP01000002">
    <property type="protein sequence ID" value="SDC26328.1"/>
    <property type="molecule type" value="Genomic_DNA"/>
</dbReference>
<dbReference type="PROSITE" id="PS51318">
    <property type="entry name" value="TAT"/>
    <property type="match status" value="1"/>
</dbReference>
<dbReference type="Proteomes" id="UP000324021">
    <property type="component" value="Unassembled WGS sequence"/>
</dbReference>
<sequence length="270" mass="30028">MTDTPRFETRRRFIGTGAATVGALTFGVTGSTTAQESGDETADVSFRDAISTRETYFSGAIFRVVSPPLENAPVVQNAEPVRNHSVRVIEYFNTNEEGYLFLPPNAQIERGQVYVFDDRLGSGAPELPATNLIRVEYRPVTQAELPFKMEEDEDFEYFEGGGGEAAVRPDDFYSSALFEITSGAQGWVPQDIEQSGLFTDYNTVHARYLGTNQRFLLFPQEAAGTNTGQLYVMRDESEIFDPAGKLVAAEFSPVDEDSLTFDDEFLRTRT</sequence>
<evidence type="ECO:0000313" key="3">
    <source>
        <dbReference type="Proteomes" id="UP000199320"/>
    </source>
</evidence>
<protein>
    <submittedName>
        <fullName evidence="2">Uncharacterized protein</fullName>
    </submittedName>
</protein>
<dbReference type="EMBL" id="FOIC01000001">
    <property type="protein sequence ID" value="SES74486.1"/>
    <property type="molecule type" value="Genomic_DNA"/>
</dbReference>
<reference evidence="3 4" key="1">
    <citation type="submission" date="2016-10" db="EMBL/GenBank/DDBJ databases">
        <authorList>
            <person name="Varghese N."/>
            <person name="Submissions S."/>
        </authorList>
    </citation>
    <scope>NUCLEOTIDE SEQUENCE [LARGE SCALE GENOMIC DNA]</scope>
    <source>
        <strain evidence="1 4">CDM_1</strain>
        <strain evidence="3">CDM_6</strain>
    </source>
</reference>
<organism evidence="2 3">
    <name type="scientific">Natrinema hispanicum</name>
    <dbReference type="NCBI Taxonomy" id="392421"/>
    <lineage>
        <taxon>Archaea</taxon>
        <taxon>Methanobacteriati</taxon>
        <taxon>Methanobacteriota</taxon>
        <taxon>Stenosarchaea group</taxon>
        <taxon>Halobacteria</taxon>
        <taxon>Halobacteriales</taxon>
        <taxon>Natrialbaceae</taxon>
        <taxon>Natrinema</taxon>
    </lineage>
</organism>
<evidence type="ECO:0000313" key="2">
    <source>
        <dbReference type="EMBL" id="SES74486.1"/>
    </source>
</evidence>
<dbReference type="Proteomes" id="UP000199320">
    <property type="component" value="Unassembled WGS sequence"/>
</dbReference>
<dbReference type="OrthoDB" id="183612at2157"/>
<dbReference type="RefSeq" id="WP_092929339.1">
    <property type="nucleotide sequence ID" value="NZ_FMZP01000002.1"/>
</dbReference>
<accession>A0A1H9YZ55</accession>
<proteinExistence type="predicted"/>
<name>A0A1H9YZ55_9EURY</name>
<dbReference type="AlphaFoldDB" id="A0A1H9YZ55"/>
<evidence type="ECO:0000313" key="4">
    <source>
        <dbReference type="Proteomes" id="UP000324021"/>
    </source>
</evidence>
<dbReference type="STRING" id="392421.SAMN04488694_101300"/>
<dbReference type="InterPro" id="IPR006311">
    <property type="entry name" value="TAT_signal"/>
</dbReference>
<gene>
    <name evidence="2" type="ORF">SAMN04488694_101300</name>
    <name evidence="1" type="ORF">SAMN05192552_1002270</name>
</gene>
<evidence type="ECO:0000313" key="1">
    <source>
        <dbReference type="EMBL" id="SDC26328.1"/>
    </source>
</evidence>